<keyword evidence="3" id="KW-0238">DNA-binding</keyword>
<evidence type="ECO:0000256" key="3">
    <source>
        <dbReference type="ARBA" id="ARBA00023125"/>
    </source>
</evidence>
<keyword evidence="4" id="KW-0804">Transcription</keyword>
<evidence type="ECO:0000256" key="1">
    <source>
        <dbReference type="ARBA" id="ARBA00009437"/>
    </source>
</evidence>
<dbReference type="KEGG" id="ocm:CBP12_07215"/>
<sequence length="296" mass="33552">MNFTLKQLRLFVSVAENGSLSRAAQSQAMTQSAATMSLQELERQLSHPLFDRVGRRLKLNAWGLWLLPRAQKMLADCYQIEQGFNGHSPIAGQLRLGASRTIADSWIPQLIDNCAARYPRLDIRLKVDNTHSLLQQLYSGQLEMALIEAQVQEKWLKLEPWCQDELVIVCNPHHPLASAKSIELSALSECEWILREPGSGTRNTFEQALKGRLPPLVIRQEYPHLPTIKRLLQSKPWLSCISRLSVADELASGTLVALPVKDLPLSRFFYFAWHKDRGDHPSRLALMELATELLTD</sequence>
<feature type="domain" description="HTH lysR-type" evidence="5">
    <location>
        <begin position="3"/>
        <end position="60"/>
    </location>
</feature>
<keyword evidence="7" id="KW-1185">Reference proteome</keyword>
<keyword evidence="2" id="KW-0805">Transcription regulation</keyword>
<proteinExistence type="inferred from homology"/>
<protein>
    <recommendedName>
        <fullName evidence="5">HTH lysR-type domain-containing protein</fullName>
    </recommendedName>
</protein>
<dbReference type="Pfam" id="PF03466">
    <property type="entry name" value="LysR_substrate"/>
    <property type="match status" value="1"/>
</dbReference>
<dbReference type="RefSeq" id="WP_086963831.1">
    <property type="nucleotide sequence ID" value="NZ_CP021376.1"/>
</dbReference>
<comment type="similarity">
    <text evidence="1">Belongs to the LysR transcriptional regulatory family.</text>
</comment>
<dbReference type="InterPro" id="IPR005119">
    <property type="entry name" value="LysR_subst-bd"/>
</dbReference>
<gene>
    <name evidence="6" type="ORF">CBP12_07215</name>
</gene>
<dbReference type="EMBL" id="CP021376">
    <property type="protein sequence ID" value="ART79960.1"/>
    <property type="molecule type" value="Genomic_DNA"/>
</dbReference>
<dbReference type="PROSITE" id="PS50931">
    <property type="entry name" value="HTH_LYSR"/>
    <property type="match status" value="1"/>
</dbReference>
<dbReference type="InterPro" id="IPR036388">
    <property type="entry name" value="WH-like_DNA-bd_sf"/>
</dbReference>
<evidence type="ECO:0000313" key="7">
    <source>
        <dbReference type="Proteomes" id="UP000243793"/>
    </source>
</evidence>
<dbReference type="AlphaFoldDB" id="A0A1Y0CXA4"/>
<evidence type="ECO:0000313" key="6">
    <source>
        <dbReference type="EMBL" id="ART79960.1"/>
    </source>
</evidence>
<dbReference type="Gene3D" id="3.40.190.10">
    <property type="entry name" value="Periplasmic binding protein-like II"/>
    <property type="match status" value="2"/>
</dbReference>
<dbReference type="OrthoDB" id="9808620at2"/>
<accession>A0A1Y0CXA4</accession>
<dbReference type="InterPro" id="IPR036390">
    <property type="entry name" value="WH_DNA-bd_sf"/>
</dbReference>
<dbReference type="SUPFAM" id="SSF46785">
    <property type="entry name" value="Winged helix' DNA-binding domain"/>
    <property type="match status" value="1"/>
</dbReference>
<dbReference type="Proteomes" id="UP000243793">
    <property type="component" value="Chromosome"/>
</dbReference>
<evidence type="ECO:0000259" key="5">
    <source>
        <dbReference type="PROSITE" id="PS50931"/>
    </source>
</evidence>
<name>A0A1Y0CXA4_9GAMM</name>
<dbReference type="SUPFAM" id="SSF53850">
    <property type="entry name" value="Periplasmic binding protein-like II"/>
    <property type="match status" value="1"/>
</dbReference>
<dbReference type="InterPro" id="IPR000847">
    <property type="entry name" value="LysR_HTH_N"/>
</dbReference>
<dbReference type="PANTHER" id="PTHR30126">
    <property type="entry name" value="HTH-TYPE TRANSCRIPTIONAL REGULATOR"/>
    <property type="match status" value="1"/>
</dbReference>
<dbReference type="PANTHER" id="PTHR30126:SF94">
    <property type="entry name" value="LYSR FAMILY TRANSCRIPTIONAL REGULATOR"/>
    <property type="match status" value="1"/>
</dbReference>
<organism evidence="6 7">
    <name type="scientific">Oceanisphaera avium</name>
    <dbReference type="NCBI Taxonomy" id="1903694"/>
    <lineage>
        <taxon>Bacteria</taxon>
        <taxon>Pseudomonadati</taxon>
        <taxon>Pseudomonadota</taxon>
        <taxon>Gammaproteobacteria</taxon>
        <taxon>Aeromonadales</taxon>
        <taxon>Aeromonadaceae</taxon>
        <taxon>Oceanisphaera</taxon>
    </lineage>
</organism>
<dbReference type="Pfam" id="PF00126">
    <property type="entry name" value="HTH_1"/>
    <property type="match status" value="1"/>
</dbReference>
<dbReference type="Gene3D" id="1.10.10.10">
    <property type="entry name" value="Winged helix-like DNA-binding domain superfamily/Winged helix DNA-binding domain"/>
    <property type="match status" value="1"/>
</dbReference>
<dbReference type="GO" id="GO:0000976">
    <property type="term" value="F:transcription cis-regulatory region binding"/>
    <property type="evidence" value="ECO:0007669"/>
    <property type="project" value="TreeGrafter"/>
</dbReference>
<evidence type="ECO:0000256" key="4">
    <source>
        <dbReference type="ARBA" id="ARBA00023163"/>
    </source>
</evidence>
<dbReference type="GO" id="GO:0003700">
    <property type="term" value="F:DNA-binding transcription factor activity"/>
    <property type="evidence" value="ECO:0007669"/>
    <property type="project" value="InterPro"/>
</dbReference>
<evidence type="ECO:0000256" key="2">
    <source>
        <dbReference type="ARBA" id="ARBA00023015"/>
    </source>
</evidence>
<reference evidence="7" key="1">
    <citation type="submission" date="2017-05" db="EMBL/GenBank/DDBJ databases">
        <authorList>
            <person name="Sung H."/>
        </authorList>
    </citation>
    <scope>NUCLEOTIDE SEQUENCE [LARGE SCALE GENOMIC DNA]</scope>
    <source>
        <strain evidence="7">AMac2203</strain>
    </source>
</reference>